<evidence type="ECO:0000313" key="8">
    <source>
        <dbReference type="EMBL" id="CAM74444.1"/>
    </source>
</evidence>
<feature type="chain" id="PRO_5002674401" description="Single Cache domain-containing protein" evidence="6">
    <location>
        <begin position="24"/>
        <end position="153"/>
    </location>
</feature>
<evidence type="ECO:0000256" key="1">
    <source>
        <dbReference type="ARBA" id="ARBA00004651"/>
    </source>
</evidence>
<feature type="signal peptide" evidence="6">
    <location>
        <begin position="1"/>
        <end position="23"/>
    </location>
</feature>
<accession>A4TUY7</accession>
<proteinExistence type="predicted"/>
<evidence type="ECO:0000256" key="6">
    <source>
        <dbReference type="SAM" id="SignalP"/>
    </source>
</evidence>
<evidence type="ECO:0000256" key="2">
    <source>
        <dbReference type="ARBA" id="ARBA00022475"/>
    </source>
</evidence>
<dbReference type="RefSeq" id="WP_199791925.1">
    <property type="nucleotide sequence ID" value="NZ_CP027527.1"/>
</dbReference>
<reference evidence="8" key="1">
    <citation type="journal article" date="2007" name="J. Bacteriol.">
        <title>Comparative genome analysis of four magnetotactic bacteria reveals a complex set of group-specific genes implicated in magnetosome biomineralization and function.</title>
        <authorList>
            <person name="Richter M."/>
            <person name="Kube M."/>
            <person name="Bazylinski D.A."/>
            <person name="Lombardot T."/>
            <person name="Gloeckner F.O."/>
            <person name="Reinhardt R."/>
            <person name="Schueler D."/>
        </authorList>
    </citation>
    <scope>NUCLEOTIDE SEQUENCE</scope>
    <source>
        <strain evidence="8">MSR-1</strain>
    </source>
</reference>
<gene>
    <name evidence="8" type="ORF">MGR_2853</name>
</gene>
<evidence type="ECO:0000256" key="4">
    <source>
        <dbReference type="ARBA" id="ARBA00022989"/>
    </source>
</evidence>
<keyword evidence="5" id="KW-0472">Membrane</keyword>
<dbReference type="InterPro" id="IPR033480">
    <property type="entry name" value="sCache_2"/>
</dbReference>
<keyword evidence="3" id="KW-0812">Transmembrane</keyword>
<comment type="subcellular location">
    <subcellularLocation>
        <location evidence="1">Cell membrane</location>
        <topology evidence="1">Multi-pass membrane protein</topology>
    </subcellularLocation>
</comment>
<keyword evidence="6" id="KW-0732">Signal</keyword>
<dbReference type="SMART" id="SM01049">
    <property type="entry name" value="Cache_2"/>
    <property type="match status" value="1"/>
</dbReference>
<evidence type="ECO:0000256" key="5">
    <source>
        <dbReference type="ARBA" id="ARBA00023136"/>
    </source>
</evidence>
<organism evidence="8">
    <name type="scientific">Magnetospirillum gryphiswaldense</name>
    <dbReference type="NCBI Taxonomy" id="55518"/>
    <lineage>
        <taxon>Bacteria</taxon>
        <taxon>Pseudomonadati</taxon>
        <taxon>Pseudomonadota</taxon>
        <taxon>Alphaproteobacteria</taxon>
        <taxon>Rhodospirillales</taxon>
        <taxon>Rhodospirillaceae</taxon>
        <taxon>Magnetospirillum</taxon>
    </lineage>
</organism>
<dbReference type="EMBL" id="CU459003">
    <property type="protein sequence ID" value="CAM74444.1"/>
    <property type="molecule type" value="Genomic_DNA"/>
</dbReference>
<dbReference type="Pfam" id="PF08269">
    <property type="entry name" value="dCache_2"/>
    <property type="match status" value="1"/>
</dbReference>
<keyword evidence="4" id="KW-1133">Transmembrane helix</keyword>
<feature type="domain" description="Single Cache" evidence="7">
    <location>
        <begin position="19"/>
        <end position="104"/>
    </location>
</feature>
<keyword evidence="2" id="KW-1003">Cell membrane</keyword>
<evidence type="ECO:0000256" key="3">
    <source>
        <dbReference type="ARBA" id="ARBA00022692"/>
    </source>
</evidence>
<name>A4TUY7_9PROT</name>
<evidence type="ECO:0000259" key="7">
    <source>
        <dbReference type="SMART" id="SM01049"/>
    </source>
</evidence>
<dbReference type="InterPro" id="IPR004010">
    <property type="entry name" value="Double_Cache_2"/>
</dbReference>
<sequence length="153" mass="16254">MSKIALRIIGLAAAMALSTTAFAQEVGTATEAQALVKKAIAHYKAAGKDKACADFAAAGEYQFKDLYVFVQQLDGNMLCHGKNPALNGKNLAGLKDSDGTAFVAQFIEVVKTKGSGWIDYKWVNAGTKKIEPKSSYVEKGDGDIFIGAGIYKP</sequence>
<protein>
    <recommendedName>
        <fullName evidence="7">Single Cache domain-containing protein</fullName>
    </recommendedName>
</protein>
<dbReference type="AlphaFoldDB" id="A4TUY7"/>
<dbReference type="Gene3D" id="3.30.450.20">
    <property type="entry name" value="PAS domain"/>
    <property type="match status" value="1"/>
</dbReference>
<dbReference type="GO" id="GO:0005886">
    <property type="term" value="C:plasma membrane"/>
    <property type="evidence" value="ECO:0007669"/>
    <property type="project" value="UniProtKB-SubCell"/>
</dbReference>